<evidence type="ECO:0000313" key="1">
    <source>
        <dbReference type="EMBL" id="CDW45986.1"/>
    </source>
</evidence>
<name>A0A0K2V7S3_LEPSM</name>
<proteinExistence type="predicted"/>
<feature type="non-terminal residue" evidence="1">
    <location>
        <position position="1"/>
    </location>
</feature>
<organism evidence="1">
    <name type="scientific">Lepeophtheirus salmonis</name>
    <name type="common">Salmon louse</name>
    <name type="synonym">Caligus salmonis</name>
    <dbReference type="NCBI Taxonomy" id="72036"/>
    <lineage>
        <taxon>Eukaryota</taxon>
        <taxon>Metazoa</taxon>
        <taxon>Ecdysozoa</taxon>
        <taxon>Arthropoda</taxon>
        <taxon>Crustacea</taxon>
        <taxon>Multicrustacea</taxon>
        <taxon>Hexanauplia</taxon>
        <taxon>Copepoda</taxon>
        <taxon>Siphonostomatoida</taxon>
        <taxon>Caligidae</taxon>
        <taxon>Lepeophtheirus</taxon>
    </lineage>
</organism>
<protein>
    <submittedName>
        <fullName evidence="1">Uncharacterized protein</fullName>
    </submittedName>
</protein>
<sequence>DNIIFLGKHSQTTWLMCRGVCMVLILEWACFLEEMKTFWESFWCSNFLDESEFQETTFYKLKKNSGALYILMLTLKKYLRGARASPGHKERDCLIRVYG</sequence>
<dbReference type="EMBL" id="HACA01028625">
    <property type="protein sequence ID" value="CDW45986.1"/>
    <property type="molecule type" value="Transcribed_RNA"/>
</dbReference>
<accession>A0A0K2V7S3</accession>
<reference evidence="1" key="1">
    <citation type="submission" date="2014-05" db="EMBL/GenBank/DDBJ databases">
        <authorList>
            <person name="Chronopoulou M."/>
        </authorList>
    </citation>
    <scope>NUCLEOTIDE SEQUENCE</scope>
    <source>
        <tissue evidence="1">Whole organism</tissue>
    </source>
</reference>
<dbReference type="AlphaFoldDB" id="A0A0K2V7S3"/>